<proteinExistence type="inferred from homology"/>
<dbReference type="EMBL" id="JAJMLW010000001">
    <property type="protein sequence ID" value="MCI2241697.1"/>
    <property type="molecule type" value="Genomic_DNA"/>
</dbReference>
<feature type="transmembrane region" description="Helical" evidence="7">
    <location>
        <begin position="6"/>
        <end position="33"/>
    </location>
</feature>
<dbReference type="PANTHER" id="PTHR34856:SF2">
    <property type="entry name" value="PROTEIN NRFD"/>
    <property type="match status" value="1"/>
</dbReference>
<keyword evidence="3" id="KW-1003">Cell membrane</keyword>
<evidence type="ECO:0000256" key="6">
    <source>
        <dbReference type="ARBA" id="ARBA00023136"/>
    </source>
</evidence>
<dbReference type="InterPro" id="IPR005614">
    <property type="entry name" value="NrfD-like"/>
</dbReference>
<dbReference type="Gene3D" id="1.20.1630.10">
    <property type="entry name" value="Formate dehydrogenase/DMSO reductase domain"/>
    <property type="match status" value="1"/>
</dbReference>
<dbReference type="InterPro" id="IPR052049">
    <property type="entry name" value="Electron_transfer_protein"/>
</dbReference>
<evidence type="ECO:0000313" key="9">
    <source>
        <dbReference type="Proteomes" id="UP001430755"/>
    </source>
</evidence>
<keyword evidence="9" id="KW-1185">Reference proteome</keyword>
<feature type="transmembrane region" description="Helical" evidence="7">
    <location>
        <begin position="45"/>
        <end position="66"/>
    </location>
</feature>
<feature type="transmembrane region" description="Helical" evidence="7">
    <location>
        <begin position="153"/>
        <end position="177"/>
    </location>
</feature>
<evidence type="ECO:0000256" key="4">
    <source>
        <dbReference type="ARBA" id="ARBA00022692"/>
    </source>
</evidence>
<feature type="transmembrane region" description="Helical" evidence="7">
    <location>
        <begin position="86"/>
        <end position="109"/>
    </location>
</feature>
<organism evidence="8 9">
    <name type="scientific">Adlercreutzia faecimuris</name>
    <dbReference type="NCBI Taxonomy" id="2897341"/>
    <lineage>
        <taxon>Bacteria</taxon>
        <taxon>Bacillati</taxon>
        <taxon>Actinomycetota</taxon>
        <taxon>Coriobacteriia</taxon>
        <taxon>Eggerthellales</taxon>
        <taxon>Eggerthellaceae</taxon>
        <taxon>Adlercreutzia</taxon>
    </lineage>
</organism>
<dbReference type="Pfam" id="PF03916">
    <property type="entry name" value="NrfD"/>
    <property type="match status" value="1"/>
</dbReference>
<comment type="subcellular location">
    <subcellularLocation>
        <location evidence="1">Cell membrane</location>
        <topology evidence="1">Multi-pass membrane protein</topology>
    </subcellularLocation>
</comment>
<keyword evidence="6 7" id="KW-0472">Membrane</keyword>
<keyword evidence="5 7" id="KW-1133">Transmembrane helix</keyword>
<keyword evidence="4 7" id="KW-0812">Transmembrane</keyword>
<accession>A0ABS9WGT5</accession>
<gene>
    <name evidence="8" type="primary">nrfD</name>
    <name evidence="8" type="ORF">LPT13_04910</name>
</gene>
<feature type="transmembrane region" description="Helical" evidence="7">
    <location>
        <begin position="197"/>
        <end position="218"/>
    </location>
</feature>
<evidence type="ECO:0000256" key="1">
    <source>
        <dbReference type="ARBA" id="ARBA00004651"/>
    </source>
</evidence>
<name>A0ABS9WGT5_9ACTN</name>
<dbReference type="PANTHER" id="PTHR34856">
    <property type="entry name" value="PROTEIN NRFD"/>
    <property type="match status" value="1"/>
</dbReference>
<feature type="transmembrane region" description="Helical" evidence="7">
    <location>
        <begin position="121"/>
        <end position="141"/>
    </location>
</feature>
<evidence type="ECO:0000256" key="7">
    <source>
        <dbReference type="SAM" id="Phobius"/>
    </source>
</evidence>
<feature type="transmembrane region" description="Helical" evidence="7">
    <location>
        <begin position="238"/>
        <end position="258"/>
    </location>
</feature>
<sequence length="301" mass="29724">MVFSGFIVGYLFLAGTGAGAFAVAMGVCAWDAWRPTPRGEAVVRAVQPALAAAPALVVAGALMLLADLGSLEGAARVLAQPPRSVMAVGAWLVAVLALASGAAAALGAMRRPGSPALARGCALVGVVAAAGVMAYSALLLSDAVAVDFWRTPWLVALFVASSLSCGAALVVAGAVLVPPRGLDARAREAAADALWRLAGALACVELAVLALFLASRGLSTEWARASCALLLTGELAGAFWGGVVGAGGVVPLGLHLAAGRLGGARSGWMLASAAGVLAGGLALRWCVIAAAVVAPLTLTMV</sequence>
<reference evidence="8" key="1">
    <citation type="submission" date="2021-11" db="EMBL/GenBank/DDBJ databases">
        <title>A Novel Adlercreutzia Species, isolated from a Allomyrina dichotoma larva feces.</title>
        <authorList>
            <person name="Suh M.K."/>
        </authorList>
    </citation>
    <scope>NUCLEOTIDE SEQUENCE</scope>
    <source>
        <strain evidence="8">JBNU-10</strain>
    </source>
</reference>
<dbReference type="Proteomes" id="UP001430755">
    <property type="component" value="Unassembled WGS sequence"/>
</dbReference>
<evidence type="ECO:0000256" key="3">
    <source>
        <dbReference type="ARBA" id="ARBA00022475"/>
    </source>
</evidence>
<comment type="caution">
    <text evidence="8">The sequence shown here is derived from an EMBL/GenBank/DDBJ whole genome shotgun (WGS) entry which is preliminary data.</text>
</comment>
<feature type="transmembrane region" description="Helical" evidence="7">
    <location>
        <begin position="270"/>
        <end position="298"/>
    </location>
</feature>
<evidence type="ECO:0000256" key="5">
    <source>
        <dbReference type="ARBA" id="ARBA00022989"/>
    </source>
</evidence>
<dbReference type="RefSeq" id="WP_242164100.1">
    <property type="nucleotide sequence ID" value="NZ_JAJMLW010000001.1"/>
</dbReference>
<evidence type="ECO:0000313" key="8">
    <source>
        <dbReference type="EMBL" id="MCI2241697.1"/>
    </source>
</evidence>
<evidence type="ECO:0000256" key="2">
    <source>
        <dbReference type="ARBA" id="ARBA00008929"/>
    </source>
</evidence>
<protein>
    <submittedName>
        <fullName evidence="8">Polysulfide reductase NrfD</fullName>
    </submittedName>
</protein>
<comment type="similarity">
    <text evidence="2">Belongs to the NrfD family.</text>
</comment>